<dbReference type="EC" id="1.5.1.54" evidence="12"/>
<dbReference type="InterPro" id="IPR003171">
    <property type="entry name" value="Mehydrof_redctse-like"/>
</dbReference>
<evidence type="ECO:0000256" key="3">
    <source>
        <dbReference type="ARBA" id="ARBA00006743"/>
    </source>
</evidence>
<dbReference type="PANTHER" id="PTHR45754">
    <property type="entry name" value="METHYLENETETRAHYDROFOLATE REDUCTASE"/>
    <property type="match status" value="1"/>
</dbReference>
<dbReference type="GO" id="GO:0035999">
    <property type="term" value="P:tetrahydrofolate interconversion"/>
    <property type="evidence" value="ECO:0007669"/>
    <property type="project" value="TreeGrafter"/>
</dbReference>
<dbReference type="GO" id="GO:0005829">
    <property type="term" value="C:cytosol"/>
    <property type="evidence" value="ECO:0007669"/>
    <property type="project" value="InterPro"/>
</dbReference>
<evidence type="ECO:0000256" key="2">
    <source>
        <dbReference type="ARBA" id="ARBA00004777"/>
    </source>
</evidence>
<dbReference type="AlphaFoldDB" id="A0A9X5GSW3"/>
<reference evidence="13" key="1">
    <citation type="submission" date="2018-09" db="EMBL/GenBank/DDBJ databases">
        <title>Murine metabolic-syndrome-specific gut microbial biobank.</title>
        <authorList>
            <person name="Liu C."/>
        </authorList>
    </citation>
    <scope>NUCLEOTIDE SEQUENCE</scope>
    <source>
        <strain evidence="13">D42-62</strain>
    </source>
</reference>
<comment type="catalytic activity">
    <reaction evidence="11">
        <text>(6S)-5-methyl-5,6,7,8-tetrahydrofolate + NAD(+) = (6R)-5,10-methylene-5,6,7,8-tetrahydrofolate + NADH + H(+)</text>
        <dbReference type="Rhea" id="RHEA:19821"/>
        <dbReference type="ChEBI" id="CHEBI:15378"/>
        <dbReference type="ChEBI" id="CHEBI:15636"/>
        <dbReference type="ChEBI" id="CHEBI:18608"/>
        <dbReference type="ChEBI" id="CHEBI:57540"/>
        <dbReference type="ChEBI" id="CHEBI:57945"/>
        <dbReference type="EC" id="1.5.1.54"/>
    </reaction>
    <physiologicalReaction direction="right-to-left" evidence="11">
        <dbReference type="Rhea" id="RHEA:19823"/>
    </physiologicalReaction>
</comment>
<keyword evidence="7 12" id="KW-0560">Oxidoreductase</keyword>
<dbReference type="NCBIfam" id="TIGR00676">
    <property type="entry name" value="fadh2"/>
    <property type="match status" value="1"/>
</dbReference>
<dbReference type="Pfam" id="PF02219">
    <property type="entry name" value="MTHFR"/>
    <property type="match status" value="1"/>
</dbReference>
<dbReference type="InterPro" id="IPR004620">
    <property type="entry name" value="MTHF_reductase_bac"/>
</dbReference>
<comment type="pathway">
    <text evidence="2 12">One-carbon metabolism; tetrahydrofolate interconversion.</text>
</comment>
<evidence type="ECO:0000256" key="8">
    <source>
        <dbReference type="ARBA" id="ARBA00023027"/>
    </source>
</evidence>
<evidence type="ECO:0000256" key="9">
    <source>
        <dbReference type="ARBA" id="ARBA00023167"/>
    </source>
</evidence>
<keyword evidence="14" id="KW-1185">Reference proteome</keyword>
<dbReference type="GO" id="GO:0071949">
    <property type="term" value="F:FAD binding"/>
    <property type="evidence" value="ECO:0007669"/>
    <property type="project" value="TreeGrafter"/>
</dbReference>
<dbReference type="RefSeq" id="WP_160559434.1">
    <property type="nucleotide sequence ID" value="NZ_QZDT01000007.1"/>
</dbReference>
<evidence type="ECO:0000256" key="5">
    <source>
        <dbReference type="ARBA" id="ARBA00022630"/>
    </source>
</evidence>
<name>A0A9X5GSW3_9FIRM</name>
<sequence length="290" mass="32538">MRVTEIFEAKKKTGKPVLSFEIFPPKKEEALKNIDATLERLCDLHPDFISVTFGAGGSTVDNQTVEIAKKIKNTYGVEPIVHLTCLHYGKEEISEILKQLKEAGIENVLALRGDVNPNVPVKHDFKYANELVEFIKTQGDFHISGACYPETHLEAKDAITDIHNLKRKVDAGVTHLVSQLFFDNEAFYRFYEKTRIAGISTPVEAGIMPVTNRANIERMVNLCGASLPEKFEKILRKYEYNKEALLDAGMAYAINQIVDLIANDVDGIHIYTMNNVKVAGRICDGIRNLI</sequence>
<keyword evidence="6 12" id="KW-0274">FAD</keyword>
<evidence type="ECO:0000256" key="11">
    <source>
        <dbReference type="ARBA" id="ARBA00048628"/>
    </source>
</evidence>
<comment type="caution">
    <text evidence="13">The sequence shown here is derived from an EMBL/GenBank/DDBJ whole genome shotgun (WGS) entry which is preliminary data.</text>
</comment>
<comment type="similarity">
    <text evidence="3 12">Belongs to the methylenetetrahydrofolate reductase family.</text>
</comment>
<dbReference type="SUPFAM" id="SSF51730">
    <property type="entry name" value="FAD-linked oxidoreductase"/>
    <property type="match status" value="1"/>
</dbReference>
<evidence type="ECO:0000313" key="13">
    <source>
        <dbReference type="EMBL" id="NBJ92337.1"/>
    </source>
</evidence>
<keyword evidence="4" id="KW-0028">Amino-acid biosynthesis</keyword>
<evidence type="ECO:0000256" key="10">
    <source>
        <dbReference type="ARBA" id="ARBA00034478"/>
    </source>
</evidence>
<dbReference type="PANTHER" id="PTHR45754:SF3">
    <property type="entry name" value="METHYLENETETRAHYDROFOLATE REDUCTASE (NADPH)"/>
    <property type="match status" value="1"/>
</dbReference>
<keyword evidence="5 12" id="KW-0285">Flavoprotein</keyword>
<proteinExistence type="inferred from homology"/>
<dbReference type="OrthoDB" id="9812555at2"/>
<evidence type="ECO:0000313" key="14">
    <source>
        <dbReference type="Proteomes" id="UP001154420"/>
    </source>
</evidence>
<dbReference type="InterPro" id="IPR029041">
    <property type="entry name" value="FAD-linked_oxidoreductase-like"/>
</dbReference>
<evidence type="ECO:0000256" key="7">
    <source>
        <dbReference type="ARBA" id="ARBA00023002"/>
    </source>
</evidence>
<dbReference type="GO" id="GO:0009086">
    <property type="term" value="P:methionine biosynthetic process"/>
    <property type="evidence" value="ECO:0007669"/>
    <property type="project" value="UniProtKB-KW"/>
</dbReference>
<organism evidence="13 14">
    <name type="scientific">Parablautia muri</name>
    <dbReference type="NCBI Taxonomy" id="2320879"/>
    <lineage>
        <taxon>Bacteria</taxon>
        <taxon>Bacillati</taxon>
        <taxon>Bacillota</taxon>
        <taxon>Clostridia</taxon>
        <taxon>Lachnospirales</taxon>
        <taxon>Lachnospiraceae</taxon>
        <taxon>Parablautia</taxon>
    </lineage>
</organism>
<evidence type="ECO:0000256" key="6">
    <source>
        <dbReference type="ARBA" id="ARBA00022827"/>
    </source>
</evidence>
<evidence type="ECO:0000256" key="1">
    <source>
        <dbReference type="ARBA" id="ARBA00001974"/>
    </source>
</evidence>
<keyword evidence="8" id="KW-0520">NAD</keyword>
<keyword evidence="9" id="KW-0486">Methionine biosynthesis</keyword>
<accession>A0A9X5GSW3</accession>
<protein>
    <recommendedName>
        <fullName evidence="12">Methylenetetrahydrofolate reductase</fullName>
        <ecNumber evidence="12">1.5.1.54</ecNumber>
    </recommendedName>
</protein>
<gene>
    <name evidence="13" type="primary">metF</name>
    <name evidence="13" type="ORF">D5281_06935</name>
</gene>
<comment type="cofactor">
    <cofactor evidence="1 12">
        <name>FAD</name>
        <dbReference type="ChEBI" id="CHEBI:57692"/>
    </cofactor>
</comment>
<dbReference type="GO" id="GO:0106312">
    <property type="term" value="F:methylenetetrahydrofolate reductase (NADH) activity"/>
    <property type="evidence" value="ECO:0007669"/>
    <property type="project" value="UniProtKB-EC"/>
</dbReference>
<dbReference type="Gene3D" id="3.20.20.220">
    <property type="match status" value="1"/>
</dbReference>
<evidence type="ECO:0000256" key="4">
    <source>
        <dbReference type="ARBA" id="ARBA00022605"/>
    </source>
</evidence>
<dbReference type="Proteomes" id="UP001154420">
    <property type="component" value="Unassembled WGS sequence"/>
</dbReference>
<evidence type="ECO:0000256" key="12">
    <source>
        <dbReference type="RuleBase" id="RU003862"/>
    </source>
</evidence>
<dbReference type="CDD" id="cd00537">
    <property type="entry name" value="MTHFR"/>
    <property type="match status" value="1"/>
</dbReference>
<comment type="pathway">
    <text evidence="10">Amino-acid biosynthesis; L-methionine biosynthesis via de novo pathway.</text>
</comment>
<dbReference type="EMBL" id="QZDT01000007">
    <property type="protein sequence ID" value="NBJ92337.1"/>
    <property type="molecule type" value="Genomic_DNA"/>
</dbReference>